<name>A0A2S7T1B8_9BACT</name>
<proteinExistence type="predicted"/>
<feature type="chain" id="PRO_5015758308" evidence="1">
    <location>
        <begin position="26"/>
        <end position="3042"/>
    </location>
</feature>
<dbReference type="Proteomes" id="UP000239872">
    <property type="component" value="Unassembled WGS sequence"/>
</dbReference>
<comment type="caution">
    <text evidence="2">The sequence shown here is derived from an EMBL/GenBank/DDBJ whole genome shotgun (WGS) entry which is preliminary data.</text>
</comment>
<dbReference type="RefSeq" id="WP_105037883.1">
    <property type="nucleotide sequence ID" value="NZ_PPSL01000001.1"/>
</dbReference>
<keyword evidence="1" id="KW-0732">Signal</keyword>
<feature type="signal peptide" evidence="1">
    <location>
        <begin position="1"/>
        <end position="25"/>
    </location>
</feature>
<evidence type="ECO:0000256" key="1">
    <source>
        <dbReference type="SAM" id="SignalP"/>
    </source>
</evidence>
<accession>A0A2S7T1B8</accession>
<evidence type="ECO:0000313" key="3">
    <source>
        <dbReference type="Proteomes" id="UP000239872"/>
    </source>
</evidence>
<reference evidence="2 3" key="1">
    <citation type="submission" date="2018-01" db="EMBL/GenBank/DDBJ databases">
        <title>A novel member of the phylum Bacteroidetes isolated from glacier ice.</title>
        <authorList>
            <person name="Liu Q."/>
            <person name="Xin Y.-H."/>
        </authorList>
    </citation>
    <scope>NUCLEOTIDE SEQUENCE [LARGE SCALE GENOMIC DNA]</scope>
    <source>
        <strain evidence="2 3">RB1R16</strain>
    </source>
</reference>
<keyword evidence="3" id="KW-1185">Reference proteome</keyword>
<dbReference type="EMBL" id="PPSL01000001">
    <property type="protein sequence ID" value="PQJ12999.1"/>
    <property type="molecule type" value="Genomic_DNA"/>
</dbReference>
<sequence length="3042" mass="339591">MKLFCSAAFLLNIFILSFAGISAKAQTFNYKTSEASSIVTGRDLAVSGLPVTLTTWCNEWPKLIGGPTTWGDSLKFKSLHSFLKFQVDNKHPIQQLDYTYQLTYELHGYYTMSDTTLYNTINDTLTISNVSYMDPLNAYQDINLAKFSNYYKTVVILTGIYAFSIGGTPSPAVLTDTMRFNYNIESSILSQRYDKISATYGPYYGNSFSLQITPDPHPDKNYLSVFFNFAASDTSVIQYTPLNYELEWTFVDDYSTDVPTETRSTISSSDLSYDFSHNCTRVWLNDNRYKIPLAYPSGYVIYRVRTVRPDSILFKYPIYSDWSYSTTDNGTLASLNADALYHIGTPYTGDSLNWQYTISFAEGGRYKHVVSFYDGLLKNRESITRFNSTPDRLIVTKNIYDFEGRPAIKILPTPVSSYAFGFVHDVDLNSATSLPYKADDFDTAMHTCPVDARLSPLATGALASVYYSSLNSDTAGVQKFVPDAEGYPLVHTQFSPAINDRVEKQGGAGPRLQIADSNIISNYYVGAGQKELDRYFGVNIGFHSFYNKVLTRDPNMQMSLSVKDYKGHQVLSAMSGRGWKPEDHAIIPADAPDSVFYNEDVLSGARQTWTDHTKIYNDFFHNATTGTVTFQYLYDFKPLKVCDSLFLGIGAKYNYYVTNQCGDTVATDDSVISHSGISTSYAPYVGNVISATLDEGDYTLHKELTVEEDSIRSVIDQALNSSFSCLLSEPYFIKKRVKEMDFPCKAPDDYCTVRRKELKYELHPYEKYGGMSAHWTGPLVVGNGNSVFTIMGYDTVSNNGHLEYHPRYRYQDTCTSFSLPDTITVAGITYTNLRTMSADSFLQIYIASTFDPLDPIAEALLPLHPEYCKLERCFTDTFGARLLAIDDFHIAEHYNLLYLDSIISQDPVVPLMISAGYLPDSLAYFVGGHIRLDSFLYSSVYCSCGDSVMNKECINNIYGYEIQNRLLINDFVKKAYFDQLVGMYMINRQRFIDLVINGAGDSCAHCADVRMILTPTPVFNNAVTSSGLTPPILLDSSWTGMAHAPWLMSAFATMPGYGTTAMDTFLLVMHDSATAICAAADSVLCFGRVDNIMAHLVNCANNDTITLSIIRNTLDSMCSAHAVAYGGFTPEIIRYAILRSGASLTDFCNPYLVACDFAGPSFSSGQNCRSDSFYRSFNGFLNKTAVLNSLRNISSIYPHTLDIAASEMELELYNVIGHDHVEMFADWSITDTLYKLYVYKDHTLGVSDTVKLYFRGVGGCGNVFSLGDSISVYDVSCINTLTSAPALGLIKQYSFVADAVWYQHTMSGITVNVCSMLGWSDTVKTLNTGDNVIAECVPCTQMRSLYKEFNDSMLAIHVWGPGHPLYGDMLRNFMNRKLGKVFGTHQYENFIESCALADSIAMPLYLGYSVISFANNDDADTFTVRYNRLDTNYAFDYLLRFKDGTGSVSIFVDFDIVPFNLLWKYKLFIDTFTGPNLTKLTDVSVGTSGGLLGYVFAPPGTVIPSAATLFGSGGTVSINSSGTYGLWVGNHYLAQDVYTLQSIPGTTLPWEISRDVYELQRYIYNNPSAGIAYYNTYQSAINEDFFRPEKIDYLNYAYGYQGLPPYEVLDALQAVYLDANIPSYSGRLSTYNNILNPNLVTNLYMVDTTVERIDIFQQTIVGVMNDNPVGVGHLFFDTSVMDIYGDSSLLAIRCADNSYWYMYFGAGDTLWNTYIAMPAWVPVWTYPQYLLTSAYFGMTDTNLRHFTIDLQKPGDTLTVHARGMTTYVLAKSLRLRDVLLGNPLTSHPGLSMPDTFNNCERILLRGAVAHGELDYQSYMDSARAALYDSLLVQLRDSSKEQLLHGYLTQQFGVTLYYYDRAGNLIKTVSPAGVVPLDTSLLNSVNSAREHRDYSSGSVYAYHNKINEYNYNSRNQLVHQHTPDGGNVEHFYDAAGRLIFSLNDKQTSAYSSDTQRLTYNIYDKQNRIIETGEEDTYWPDMFALFDANDLDGLFNYYKHMDRRDVVVTVYDTEATNLQTIAGLEQQTNLRKRVAVVKYFDSLYMADSALLNYTYATHYSYDIEGSVKTLTQDFPVLDAVRQRYKRIDYDYDLISGKVNMLSYNRSFADQYYQRYNYDDDNRLTKVETSSDGYIWRRDAEYMYYQHGPLGRAEFGDLRVQGLDYAYTIQGWLKAVNGDTTNKTLDMGRDGDLTINANDAVGFTLNYFKDDYKAINGSVITSVEPQIKNLYNGNIARQTIAHANDSLRHAFPRYTRNYLYDQMNRLRNTAYGTIDAATTTITPTDEYRNNYTFDPDGNLLTLNRYAFTKPPALGPQLMDSFNYYYFSSGMDNRLSSLTDNAANIGFQDVVYRTDSTIAMYQYDPTGNTTKDLVAGQDSIEWNLYNKVTRARNVDGVHTLSYKYDGMGNRVSKTVTADNGTTLEKKTDYYVHDAQGNILATYRDVITQTPSANTDTRMFSLSGHEVYGSARLGTKGYWPLQLGQGWDYYTGIYDTVRLWERKPWYSLEYQDVIKHDELEPYGHTLTTKLVTAHLTGQKQYEVTDHLGNVLATVSDARQSNGDTTHTDSLAILDYSPAVKSMNDYYPYGMLMPSRYFDDNSGHTTTVTQTVLAPQLHTIIIPWADGGATPFGSGVTASSGSPLLLNDPSTGGGLTYIIHPVSSGLHTGFTITVTAVTSGGNWGATLKQGSSTLATFSINTVGGHTTSFYAPLSGTATLTIRNFGTHSQISISSIQLDTFAFIPTMAVSQISSDNEYKYGFNGKMKDNEWAGVGNYLDYGARGLDTRIARFGSVDPLSKKFPFFTPYQFSGNSPIKFTDLDGKEMYISGTGADQFINLLSILTGLNITKDVNGTLSYAYEIQYVDGSTSAQKTPVVNVSSGPTSTHLRNIVMETIDGGANIEPVTLNVSATQLPAVPYDDYWTNSVDMADLNSAISYPEFQAALIGHFIKERSNPVRTSTILTPDQIMDVAHNQGKDIEKDIMAEAHPGATERIEKGDASLLGKPAGRGIAGHLNDYTTAKFLNILPAGVPGGPSTQSGNIIDVQPVK</sequence>
<evidence type="ECO:0000313" key="2">
    <source>
        <dbReference type="EMBL" id="PQJ12999.1"/>
    </source>
</evidence>
<dbReference type="OrthoDB" id="2972467at2"/>
<organism evidence="2 3">
    <name type="scientific">Flavipsychrobacter stenotrophus</name>
    <dbReference type="NCBI Taxonomy" id="2077091"/>
    <lineage>
        <taxon>Bacteria</taxon>
        <taxon>Pseudomonadati</taxon>
        <taxon>Bacteroidota</taxon>
        <taxon>Chitinophagia</taxon>
        <taxon>Chitinophagales</taxon>
        <taxon>Chitinophagaceae</taxon>
        <taxon>Flavipsychrobacter</taxon>
    </lineage>
</organism>
<gene>
    <name evidence="2" type="ORF">CJD36_004445</name>
</gene>
<protein>
    <submittedName>
        <fullName evidence="2">Uncharacterized protein</fullName>
    </submittedName>
</protein>
<dbReference type="Gene3D" id="2.180.10.10">
    <property type="entry name" value="RHS repeat-associated core"/>
    <property type="match status" value="2"/>
</dbReference>